<evidence type="ECO:0000256" key="5">
    <source>
        <dbReference type="ARBA" id="ARBA00022692"/>
    </source>
</evidence>
<accession>A0A2N8PYT4</accession>
<dbReference type="RefSeq" id="WP_016179755.1">
    <property type="nucleotide sequence ID" value="NZ_CAAKNX010000087.1"/>
</dbReference>
<dbReference type="EMBL" id="JARPWY010000015">
    <property type="protein sequence ID" value="MDT2514088.1"/>
    <property type="molecule type" value="Genomic_DNA"/>
</dbReference>
<gene>
    <name evidence="11" type="ORF">AUF17_01935</name>
    <name evidence="9" type="ORF">P7D43_18430</name>
    <name evidence="10" type="ORF">P7D79_07540</name>
</gene>
<evidence type="ECO:0000313" key="12">
    <source>
        <dbReference type="Proteomes" id="UP000316316"/>
    </source>
</evidence>
<evidence type="ECO:0000313" key="10">
    <source>
        <dbReference type="EMBL" id="MDT2514088.1"/>
    </source>
</evidence>
<evidence type="ECO:0000256" key="4">
    <source>
        <dbReference type="ARBA" id="ARBA00022475"/>
    </source>
</evidence>
<name>A0A2N8PYT4_ENTAV</name>
<reference evidence="9 13" key="2">
    <citation type="submission" date="2023-03" db="EMBL/GenBank/DDBJ databases">
        <authorList>
            <person name="Shen W."/>
            <person name="Cai J."/>
        </authorList>
    </citation>
    <scope>NUCLEOTIDE SEQUENCE [LARGE SCALE GENOMIC DNA]</scope>
    <source>
        <strain evidence="9">P33-2</strain>
        <strain evidence="10 13">Y2</strain>
    </source>
</reference>
<proteinExistence type="inferred from homology"/>
<evidence type="ECO:0000313" key="11">
    <source>
        <dbReference type="EMBL" id="TRZ32907.1"/>
    </source>
</evidence>
<evidence type="ECO:0000256" key="1">
    <source>
        <dbReference type="ARBA" id="ARBA00004429"/>
    </source>
</evidence>
<dbReference type="GO" id="GO:0016036">
    <property type="term" value="P:cellular response to phosphate starvation"/>
    <property type="evidence" value="ECO:0007669"/>
    <property type="project" value="InterPro"/>
</dbReference>
<keyword evidence="6 8" id="KW-1133">Transmembrane helix</keyword>
<evidence type="ECO:0000256" key="6">
    <source>
        <dbReference type="ARBA" id="ARBA00022989"/>
    </source>
</evidence>
<dbReference type="AlphaFoldDB" id="A0A2N8PYT4"/>
<dbReference type="Proteomes" id="UP001264335">
    <property type="component" value="Unassembled WGS sequence"/>
</dbReference>
<reference evidence="11 12" key="1">
    <citation type="submission" date="2017-10" db="EMBL/GenBank/DDBJ databases">
        <title>FDA dAtabase for Regulatory Grade micrObial Sequences (FDA-ARGOS): Supporting development and validation of Infectious Disease Dx tests.</title>
        <authorList>
            <person name="Campos J."/>
            <person name="Goldberg B."/>
            <person name="Tallon L.J."/>
            <person name="Sadzewicz L."/>
            <person name="Sengamalay N."/>
            <person name="Ott S."/>
            <person name="Godinez A."/>
            <person name="Nagaraj S."/>
            <person name="Vyas G."/>
            <person name="Aluvathingal J."/>
            <person name="Nadendla S."/>
            <person name="Geyer C."/>
            <person name="Nandy P."/>
            <person name="Hobson J."/>
            <person name="Sichtig H."/>
        </authorList>
    </citation>
    <scope>NUCLEOTIDE SEQUENCE [LARGE SCALE GENOMIC DNA]</scope>
    <source>
        <strain evidence="11 12">FDAARGOS_185</strain>
    </source>
</reference>
<evidence type="ECO:0000313" key="13">
    <source>
        <dbReference type="Proteomes" id="UP001264335"/>
    </source>
</evidence>
<dbReference type="Proteomes" id="UP000316316">
    <property type="component" value="Unassembled WGS sequence"/>
</dbReference>
<dbReference type="EMBL" id="PDXQ01000001">
    <property type="protein sequence ID" value="TRZ32907.1"/>
    <property type="molecule type" value="Genomic_DNA"/>
</dbReference>
<sequence length="141" mass="15850">MKENYFLKFEKAISTVVDILLAVLIIVVVIVMGEGIINMIMHVIPLNNVSELTLLIDEIATLFILLEVILMLLRYIKEGHHIPVRYLILISITAILRELLLAHGNGTNSLLLSISILVLVGVLFILEKVKAFHKGESRIEK</sequence>
<keyword evidence="4" id="KW-1003">Cell membrane</keyword>
<keyword evidence="5 8" id="KW-0812">Transmembrane</keyword>
<dbReference type="PANTHER" id="PTHR37819">
    <property type="entry name" value="PROTEIN PSIE"/>
    <property type="match status" value="1"/>
</dbReference>
<evidence type="ECO:0000313" key="9">
    <source>
        <dbReference type="EMBL" id="MDT2404347.1"/>
    </source>
</evidence>
<feature type="transmembrane region" description="Helical" evidence="8">
    <location>
        <begin position="52"/>
        <end position="72"/>
    </location>
</feature>
<dbReference type="InterPro" id="IPR009315">
    <property type="entry name" value="P_starv_induced_PsiE"/>
</dbReference>
<comment type="similarity">
    <text evidence="2">Belongs to the PsiE family.</text>
</comment>
<dbReference type="EMBL" id="JARPWH010000097">
    <property type="protein sequence ID" value="MDT2404347.1"/>
    <property type="molecule type" value="Genomic_DNA"/>
</dbReference>
<dbReference type="PANTHER" id="PTHR37819:SF1">
    <property type="entry name" value="PROTEIN PSIE"/>
    <property type="match status" value="1"/>
</dbReference>
<dbReference type="Pfam" id="PF06146">
    <property type="entry name" value="PsiE"/>
    <property type="match status" value="1"/>
</dbReference>
<dbReference type="Proteomes" id="UP001260773">
    <property type="component" value="Unassembled WGS sequence"/>
</dbReference>
<comment type="caution">
    <text evidence="11">The sequence shown here is derived from an EMBL/GenBank/DDBJ whole genome shotgun (WGS) entry which is preliminary data.</text>
</comment>
<feature type="transmembrane region" description="Helical" evidence="8">
    <location>
        <begin position="109"/>
        <end position="126"/>
    </location>
</feature>
<feature type="transmembrane region" description="Helical" evidence="8">
    <location>
        <begin position="12"/>
        <end position="32"/>
    </location>
</feature>
<protein>
    <recommendedName>
        <fullName evidence="3">Protein PsiE</fullName>
    </recommendedName>
</protein>
<feature type="transmembrane region" description="Helical" evidence="8">
    <location>
        <begin position="84"/>
        <end position="103"/>
    </location>
</feature>
<organism evidence="11 12">
    <name type="scientific">Enterococcus avium</name>
    <name type="common">Streptococcus avium</name>
    <dbReference type="NCBI Taxonomy" id="33945"/>
    <lineage>
        <taxon>Bacteria</taxon>
        <taxon>Bacillati</taxon>
        <taxon>Bacillota</taxon>
        <taxon>Bacilli</taxon>
        <taxon>Lactobacillales</taxon>
        <taxon>Enterococcaceae</taxon>
        <taxon>Enterococcus</taxon>
    </lineage>
</organism>
<dbReference type="InterPro" id="IPR020948">
    <property type="entry name" value="P_starv_induced_PsiE-like"/>
</dbReference>
<comment type="subcellular location">
    <subcellularLocation>
        <location evidence="1">Cell inner membrane</location>
        <topology evidence="1">Multi-pass membrane protein</topology>
    </subcellularLocation>
</comment>
<evidence type="ECO:0000256" key="2">
    <source>
        <dbReference type="ARBA" id="ARBA00005632"/>
    </source>
</evidence>
<dbReference type="GO" id="GO:0005886">
    <property type="term" value="C:plasma membrane"/>
    <property type="evidence" value="ECO:0007669"/>
    <property type="project" value="UniProtKB-SubCell"/>
</dbReference>
<keyword evidence="7 8" id="KW-0472">Membrane</keyword>
<evidence type="ECO:0000256" key="7">
    <source>
        <dbReference type="ARBA" id="ARBA00023136"/>
    </source>
</evidence>
<evidence type="ECO:0000256" key="8">
    <source>
        <dbReference type="SAM" id="Phobius"/>
    </source>
</evidence>
<dbReference type="GeneID" id="69569090"/>
<evidence type="ECO:0000256" key="3">
    <source>
        <dbReference type="ARBA" id="ARBA00021903"/>
    </source>
</evidence>